<dbReference type="EC" id="3.2.1.25" evidence="5"/>
<dbReference type="SUPFAM" id="SSF51445">
    <property type="entry name" value="(Trans)glycosidases"/>
    <property type="match status" value="1"/>
</dbReference>
<evidence type="ECO:0000256" key="14">
    <source>
        <dbReference type="ARBA" id="ARBA00041614"/>
    </source>
</evidence>
<dbReference type="InterPro" id="IPR054593">
    <property type="entry name" value="Beta-mannosidase-like_N2"/>
</dbReference>
<keyword evidence="11" id="KW-0624">Polysaccharide degradation</keyword>
<feature type="domain" description="Glycoside hydrolase family 2 immunoglobulin-like beta-sandwich" evidence="16">
    <location>
        <begin position="203"/>
        <end position="312"/>
    </location>
</feature>
<sequence length="916" mass="103288">MAAITNELSSGWQCRQSDDTSDNVWLAVSKVPTTTHLVLQENGKIPDPFMDMNELAVRWVAEKSWTYRTVFTTPTNRQSGARTDLVFEGLDTFATVALNGQKILEADNMFLEYRVDVTDLLLPPSSENAPSEPNVLEIIFDSALLRGRELVKQHSHEHDFIAHQTESSRLPVRKAQCHWGWDWGPILITSGPWKRILLETYAVRIDDIWFQGEVSEDLRAVWGKLFASVVSGTGKFGDGNLIKLSLSLDGKVLYESEAHINKGGVATAEFRLEDPALWYPRGYGQQCLYELRATLSTKGTDLVSRSRLIGFRRCELIQEPDEFGKSFYFRINNVDVFAGGSCWIPADCFLPRVGGDGYRKWVELMIEGNQIMTRIWGGGIYEDDSFYNACDELGILVWQDFCFACASYPTYPAFLAQIEEEARFNVRRLRSHPSLVIWAGNNEDYQIQEKHNLEYDYDGDKDPQSWLKTSFPARYIYEYLLPKVVQEESPGAVYHPSSPWGDGKKTWDPTVGDIHQWEVWHGSMRRYQELPKLGGRFVSEFGMEAYPHVSAIVSSIATDPQQQYPGSMTMDYHNRAIDHERRLMTYVAENFRIQYDLPTFTHLTQVMQSDAVGFAYRSWRREWGSSSGLTGQKKNQKMRKCGGVLVWQFNDTWPTMSWAVVDYYRVKKPAFYAIKRALKPLAVGVSRPFHEWTSGHMDPTGAVRETKFDLWVCSSHADGDVQADVVVRVISIKSGRDVVQPIKKTGVTVKANNTTEIFRGSELPVDNDSTTAGDPPAIPSTRPSGIDTRAWDPYVIHASLLVNGQVVSTDTAWPHPIKYLDFSAARDVKVKVKASGQSGKHNKVVTVTAARPVHGFVFQEERDGPTFSDNGFDIVPGEEVVVDVVGGGTVTEETLRWTYIGEGDSISTHPPAILKA</sequence>
<evidence type="ECO:0000313" key="20">
    <source>
        <dbReference type="EMBL" id="OAP63369.1"/>
    </source>
</evidence>
<dbReference type="InterPro" id="IPR041625">
    <property type="entry name" value="Beta-mannosidase_Ig"/>
</dbReference>
<evidence type="ECO:0000256" key="1">
    <source>
        <dbReference type="ARBA" id="ARBA00000829"/>
    </source>
</evidence>
<dbReference type="FunFam" id="2.60.120.260:FF:000118">
    <property type="entry name" value="Beta-mannosidase B"/>
    <property type="match status" value="1"/>
</dbReference>
<feature type="domain" description="Beta-mannosidase Ig-fold" evidence="17">
    <location>
        <begin position="831"/>
        <end position="895"/>
    </location>
</feature>
<organism evidence="20 21">
    <name type="scientific">Fonsecaea erecta</name>
    <dbReference type="NCBI Taxonomy" id="1367422"/>
    <lineage>
        <taxon>Eukaryota</taxon>
        <taxon>Fungi</taxon>
        <taxon>Dikarya</taxon>
        <taxon>Ascomycota</taxon>
        <taxon>Pezizomycotina</taxon>
        <taxon>Eurotiomycetes</taxon>
        <taxon>Chaetothyriomycetidae</taxon>
        <taxon>Chaetothyriales</taxon>
        <taxon>Herpotrichiellaceae</taxon>
        <taxon>Fonsecaea</taxon>
    </lineage>
</organism>
<evidence type="ECO:0000256" key="6">
    <source>
        <dbReference type="ARBA" id="ARBA00022525"/>
    </source>
</evidence>
<evidence type="ECO:0000259" key="17">
    <source>
        <dbReference type="Pfam" id="PF17753"/>
    </source>
</evidence>
<dbReference type="Gene3D" id="3.20.20.80">
    <property type="entry name" value="Glycosidases"/>
    <property type="match status" value="1"/>
</dbReference>
<evidence type="ECO:0000256" key="9">
    <source>
        <dbReference type="ARBA" id="ARBA00023277"/>
    </source>
</evidence>
<dbReference type="Pfam" id="PF17786">
    <property type="entry name" value="Mannosidase_ig"/>
    <property type="match status" value="1"/>
</dbReference>
<comment type="catalytic activity">
    <reaction evidence="1">
        <text>Hydrolysis of terminal, non-reducing beta-D-mannose residues in beta-D-mannosides.</text>
        <dbReference type="EC" id="3.2.1.25"/>
    </reaction>
</comment>
<evidence type="ECO:0000256" key="2">
    <source>
        <dbReference type="ARBA" id="ARBA00004613"/>
    </source>
</evidence>
<dbReference type="STRING" id="1367422.A0A178ZUD3"/>
<evidence type="ECO:0000256" key="12">
    <source>
        <dbReference type="ARBA" id="ARBA00038429"/>
    </source>
</evidence>
<dbReference type="Pfam" id="PF22666">
    <property type="entry name" value="Glyco_hydro_2_N2"/>
    <property type="match status" value="1"/>
</dbReference>
<comment type="subunit">
    <text evidence="4">Homodimer.</text>
</comment>
<name>A0A178ZUD3_9EURO</name>
<evidence type="ECO:0000259" key="18">
    <source>
        <dbReference type="Pfam" id="PF17786"/>
    </source>
</evidence>
<dbReference type="Proteomes" id="UP000078343">
    <property type="component" value="Unassembled WGS sequence"/>
</dbReference>
<evidence type="ECO:0000256" key="3">
    <source>
        <dbReference type="ARBA" id="ARBA00004740"/>
    </source>
</evidence>
<evidence type="ECO:0000313" key="21">
    <source>
        <dbReference type="Proteomes" id="UP000078343"/>
    </source>
</evidence>
<keyword evidence="6" id="KW-0964">Secreted</keyword>
<keyword evidence="21" id="KW-1185">Reference proteome</keyword>
<keyword evidence="9" id="KW-0119">Carbohydrate metabolism</keyword>
<evidence type="ECO:0000256" key="7">
    <source>
        <dbReference type="ARBA" id="ARBA00022801"/>
    </source>
</evidence>
<evidence type="ECO:0000256" key="4">
    <source>
        <dbReference type="ARBA" id="ARBA00011738"/>
    </source>
</evidence>
<dbReference type="FunFam" id="3.20.20.80:FF:000050">
    <property type="entry name" value="Beta-mannosidase B"/>
    <property type="match status" value="1"/>
</dbReference>
<dbReference type="Pfam" id="PF00703">
    <property type="entry name" value="Glyco_hydro_2"/>
    <property type="match status" value="1"/>
</dbReference>
<dbReference type="RefSeq" id="XP_018696736.1">
    <property type="nucleotide sequence ID" value="XM_018834112.1"/>
</dbReference>
<keyword evidence="7" id="KW-0378">Hydrolase</keyword>
<dbReference type="AlphaFoldDB" id="A0A178ZUD3"/>
<evidence type="ECO:0000256" key="13">
    <source>
        <dbReference type="ARBA" id="ARBA00041069"/>
    </source>
</evidence>
<proteinExistence type="inferred from homology"/>
<evidence type="ECO:0000256" key="11">
    <source>
        <dbReference type="ARBA" id="ARBA00023326"/>
    </source>
</evidence>
<dbReference type="InterPro" id="IPR041447">
    <property type="entry name" value="Mannosidase_ig"/>
</dbReference>
<dbReference type="InterPro" id="IPR036156">
    <property type="entry name" value="Beta-gal/glucu_dom_sf"/>
</dbReference>
<dbReference type="Pfam" id="PF17753">
    <property type="entry name" value="Ig_mannosidase"/>
    <property type="match status" value="1"/>
</dbReference>
<reference evidence="20 21" key="1">
    <citation type="submission" date="2016-04" db="EMBL/GenBank/DDBJ databases">
        <title>Draft genome of Fonsecaea erecta CBS 125763.</title>
        <authorList>
            <person name="Weiss V.A."/>
            <person name="Vicente V.A."/>
            <person name="Raittz R.T."/>
            <person name="Moreno L.F."/>
            <person name="De Souza E.M."/>
            <person name="Pedrosa F.O."/>
            <person name="Steffens M.B."/>
            <person name="Faoro H."/>
            <person name="Tadra-Sfeir M.Z."/>
            <person name="Najafzadeh M.J."/>
            <person name="Felipe M.S."/>
            <person name="Teixeira M."/>
            <person name="Sun J."/>
            <person name="Xi L."/>
            <person name="Gomes R."/>
            <person name="De Azevedo C.M."/>
            <person name="Salgado C.G."/>
            <person name="Da Silva M.B."/>
            <person name="Nascimento M.F."/>
            <person name="Queiroz-Telles F."/>
            <person name="Attili D.S."/>
            <person name="Gorbushina A."/>
        </authorList>
    </citation>
    <scope>NUCLEOTIDE SEQUENCE [LARGE SCALE GENOMIC DNA]</scope>
    <source>
        <strain evidence="20 21">CBS 125763</strain>
    </source>
</reference>
<keyword evidence="8" id="KW-0325">Glycoprotein</keyword>
<gene>
    <name evidence="20" type="ORF">AYL99_02596</name>
</gene>
<evidence type="ECO:0000259" key="19">
    <source>
        <dbReference type="Pfam" id="PF22666"/>
    </source>
</evidence>
<evidence type="ECO:0000256" key="15">
    <source>
        <dbReference type="SAM" id="MobiDB-lite"/>
    </source>
</evidence>
<evidence type="ECO:0000256" key="10">
    <source>
        <dbReference type="ARBA" id="ARBA00023295"/>
    </source>
</evidence>
<comment type="caution">
    <text evidence="20">The sequence shown here is derived from an EMBL/GenBank/DDBJ whole genome shotgun (WGS) entry which is preliminary data.</text>
</comment>
<dbReference type="GO" id="GO:0000272">
    <property type="term" value="P:polysaccharide catabolic process"/>
    <property type="evidence" value="ECO:0007669"/>
    <property type="project" value="UniProtKB-KW"/>
</dbReference>
<comment type="similarity">
    <text evidence="12">Belongs to the glycosyl hydrolase 2 family. Beta-mannosidase B subfamily.</text>
</comment>
<feature type="domain" description="Beta-mannosidase-like galactose-binding" evidence="19">
    <location>
        <begin position="12"/>
        <end position="194"/>
    </location>
</feature>
<keyword evidence="10" id="KW-0326">Glycosidase</keyword>
<dbReference type="InterPro" id="IPR017853">
    <property type="entry name" value="GH"/>
</dbReference>
<dbReference type="InterPro" id="IPR050887">
    <property type="entry name" value="Beta-mannosidase_GH2"/>
</dbReference>
<dbReference type="GO" id="GO:0006516">
    <property type="term" value="P:glycoprotein catabolic process"/>
    <property type="evidence" value="ECO:0007669"/>
    <property type="project" value="TreeGrafter"/>
</dbReference>
<dbReference type="SUPFAM" id="SSF49785">
    <property type="entry name" value="Galactose-binding domain-like"/>
    <property type="match status" value="1"/>
</dbReference>
<dbReference type="SUPFAM" id="SSF49303">
    <property type="entry name" value="beta-Galactosidase/glucuronidase domain"/>
    <property type="match status" value="2"/>
</dbReference>
<evidence type="ECO:0000256" key="8">
    <source>
        <dbReference type="ARBA" id="ARBA00023180"/>
    </source>
</evidence>
<comment type="pathway">
    <text evidence="3">Glycan metabolism; N-glycan degradation.</text>
</comment>
<dbReference type="InterPro" id="IPR008979">
    <property type="entry name" value="Galactose-bd-like_sf"/>
</dbReference>
<dbReference type="GO" id="GO:0004567">
    <property type="term" value="F:beta-mannosidase activity"/>
    <property type="evidence" value="ECO:0007669"/>
    <property type="project" value="UniProtKB-EC"/>
</dbReference>
<dbReference type="GeneID" id="30006766"/>
<dbReference type="InterPro" id="IPR006102">
    <property type="entry name" value="Ig-like_GH2"/>
</dbReference>
<feature type="region of interest" description="Disordered" evidence="15">
    <location>
        <begin position="761"/>
        <end position="785"/>
    </location>
</feature>
<dbReference type="OrthoDB" id="2866996at2759"/>
<dbReference type="EMBL" id="LVYI01000002">
    <property type="protein sequence ID" value="OAP63369.1"/>
    <property type="molecule type" value="Genomic_DNA"/>
</dbReference>
<dbReference type="Gene3D" id="2.60.40.10">
    <property type="entry name" value="Immunoglobulins"/>
    <property type="match status" value="1"/>
</dbReference>
<evidence type="ECO:0000259" key="16">
    <source>
        <dbReference type="Pfam" id="PF00703"/>
    </source>
</evidence>
<evidence type="ECO:0000256" key="5">
    <source>
        <dbReference type="ARBA" id="ARBA00012754"/>
    </source>
</evidence>
<dbReference type="UniPathway" id="UPA00280"/>
<accession>A0A178ZUD3</accession>
<protein>
    <recommendedName>
        <fullName evidence="13">Beta-mannosidase B</fullName>
        <ecNumber evidence="5">3.2.1.25</ecNumber>
    </recommendedName>
    <alternativeName>
        <fullName evidence="14">Mannanase B</fullName>
    </alternativeName>
</protein>
<dbReference type="InterPro" id="IPR013783">
    <property type="entry name" value="Ig-like_fold"/>
</dbReference>
<comment type="subcellular location">
    <subcellularLocation>
        <location evidence="2">Secreted</location>
    </subcellularLocation>
</comment>
<dbReference type="PANTHER" id="PTHR43730:SF1">
    <property type="entry name" value="BETA-MANNOSIDASE"/>
    <property type="match status" value="1"/>
</dbReference>
<dbReference type="GO" id="GO:0005576">
    <property type="term" value="C:extracellular region"/>
    <property type="evidence" value="ECO:0007669"/>
    <property type="project" value="UniProtKB-SubCell"/>
</dbReference>
<dbReference type="PANTHER" id="PTHR43730">
    <property type="entry name" value="BETA-MANNOSIDASE"/>
    <property type="match status" value="1"/>
</dbReference>
<dbReference type="Gene3D" id="2.60.120.260">
    <property type="entry name" value="Galactose-binding domain-like"/>
    <property type="match status" value="1"/>
</dbReference>
<feature type="domain" description="Mannosidase Ig/CBM-like" evidence="18">
    <location>
        <begin position="706"/>
        <end position="819"/>
    </location>
</feature>